<keyword evidence="5" id="KW-1185">Reference proteome</keyword>
<organism evidence="4 5">
    <name type="scientific">Daphnia galeata</name>
    <dbReference type="NCBI Taxonomy" id="27404"/>
    <lineage>
        <taxon>Eukaryota</taxon>
        <taxon>Metazoa</taxon>
        <taxon>Ecdysozoa</taxon>
        <taxon>Arthropoda</taxon>
        <taxon>Crustacea</taxon>
        <taxon>Branchiopoda</taxon>
        <taxon>Diplostraca</taxon>
        <taxon>Cladocera</taxon>
        <taxon>Anomopoda</taxon>
        <taxon>Daphniidae</taxon>
        <taxon>Daphnia</taxon>
    </lineage>
</organism>
<keyword evidence="1" id="KW-0479">Metal-binding</keyword>
<dbReference type="Gene3D" id="3.30.160.60">
    <property type="entry name" value="Classic Zinc Finger"/>
    <property type="match status" value="1"/>
</dbReference>
<protein>
    <recommendedName>
        <fullName evidence="3">C2H2-type domain-containing protein</fullName>
    </recommendedName>
</protein>
<keyword evidence="1" id="KW-0863">Zinc-finger</keyword>
<evidence type="ECO:0000259" key="3">
    <source>
        <dbReference type="PROSITE" id="PS50157"/>
    </source>
</evidence>
<evidence type="ECO:0000256" key="1">
    <source>
        <dbReference type="PROSITE-ProRule" id="PRU00042"/>
    </source>
</evidence>
<feature type="region of interest" description="Disordered" evidence="2">
    <location>
        <begin position="320"/>
        <end position="339"/>
    </location>
</feature>
<accession>A0A8J2RX06</accession>
<evidence type="ECO:0000256" key="2">
    <source>
        <dbReference type="SAM" id="MobiDB-lite"/>
    </source>
</evidence>
<evidence type="ECO:0000313" key="4">
    <source>
        <dbReference type="EMBL" id="CAH0107455.1"/>
    </source>
</evidence>
<comment type="caution">
    <text evidence="4">The sequence shown here is derived from an EMBL/GenBank/DDBJ whole genome shotgun (WGS) entry which is preliminary data.</text>
</comment>
<dbReference type="Pfam" id="PF12874">
    <property type="entry name" value="zf-met"/>
    <property type="match status" value="1"/>
</dbReference>
<feature type="region of interest" description="Disordered" evidence="2">
    <location>
        <begin position="483"/>
        <end position="527"/>
    </location>
</feature>
<feature type="compositionally biased region" description="Polar residues" evidence="2">
    <location>
        <begin position="419"/>
        <end position="447"/>
    </location>
</feature>
<evidence type="ECO:0000313" key="5">
    <source>
        <dbReference type="Proteomes" id="UP000789390"/>
    </source>
</evidence>
<gene>
    <name evidence="4" type="ORF">DGAL_LOCUS10753</name>
</gene>
<dbReference type="GO" id="GO:0008270">
    <property type="term" value="F:zinc ion binding"/>
    <property type="evidence" value="ECO:0007669"/>
    <property type="project" value="UniProtKB-KW"/>
</dbReference>
<dbReference type="SMART" id="SM00355">
    <property type="entry name" value="ZnF_C2H2"/>
    <property type="match status" value="1"/>
</dbReference>
<proteinExistence type="predicted"/>
<name>A0A8J2RX06_9CRUS</name>
<dbReference type="InterPro" id="IPR013087">
    <property type="entry name" value="Znf_C2H2_type"/>
</dbReference>
<dbReference type="OrthoDB" id="6370310at2759"/>
<dbReference type="PROSITE" id="PS00028">
    <property type="entry name" value="ZINC_FINGER_C2H2_1"/>
    <property type="match status" value="1"/>
</dbReference>
<dbReference type="EMBL" id="CAKKLH010000276">
    <property type="protein sequence ID" value="CAH0107455.1"/>
    <property type="molecule type" value="Genomic_DNA"/>
</dbReference>
<dbReference type="Proteomes" id="UP000789390">
    <property type="component" value="Unassembled WGS sequence"/>
</dbReference>
<sequence>MQYPLPSYSASCRAIQPNQLARAAMNSAMTLSNSNGTILVPPVSSSNYFQQTANNSVSSMPSSSNIQHQLAGPNSYNHAVHINSSFPHYSNRPQTSAIQHVQLQIPATQSNRPSVSSMQPTVRPQAIALQSQGIRIAASSVSTNSACLQQSIQQRQGFVAIRPNPQPLNSTCSSRGSISTSSQVTPIVGVILPTTSTTSVTTSSVIRLPPPSHQGQTVANTLNRPVNHKRSLVVEGGISGVGQPAKKISRTEDSTAVSSNVSTAQQSGDCEVLIVQKKQTGLPIIQSVEGGGNSLTAKSSMQTLQTPSVASLLSNPNITVTPAKNKENQTGSDSVASKAGNTSTISAVNGVIRTNRPITIDLTSTTSSSLPQQRNPLQCQVCNETFNSQSLLKNHLVLHLRKVHPTIARPANSPPVGRTSASKQTAANSSISRTSNLGGPTTDITPSTSGYVTTIHSSSTNKQAAPAVARPIDTDVGSAKVTLQPKNGATPGHRFANETNPTLLNTTSTDPSSSNLTTSTPADKAASSNSEFYIPVVDLKRQDVITQLESMGINQFIPASNLTSCSNHTNFAIPILSTAALRRSGTTGFPSLCGVVNLGSPKPFSSNPPK</sequence>
<dbReference type="AlphaFoldDB" id="A0A8J2RX06"/>
<dbReference type="PROSITE" id="PS50157">
    <property type="entry name" value="ZINC_FINGER_C2H2_2"/>
    <property type="match status" value="1"/>
</dbReference>
<keyword evidence="1" id="KW-0862">Zinc</keyword>
<feature type="region of interest" description="Disordered" evidence="2">
    <location>
        <begin position="407"/>
        <end position="447"/>
    </location>
</feature>
<feature type="domain" description="C2H2-type" evidence="3">
    <location>
        <begin position="377"/>
        <end position="404"/>
    </location>
</feature>
<reference evidence="4" key="1">
    <citation type="submission" date="2021-11" db="EMBL/GenBank/DDBJ databases">
        <authorList>
            <person name="Schell T."/>
        </authorList>
    </citation>
    <scope>NUCLEOTIDE SEQUENCE</scope>
    <source>
        <strain evidence="4">M5</strain>
    </source>
</reference>
<feature type="compositionally biased region" description="Polar residues" evidence="2">
    <location>
        <begin position="497"/>
        <end position="527"/>
    </location>
</feature>